<feature type="non-terminal residue" evidence="1">
    <location>
        <position position="154"/>
    </location>
</feature>
<protein>
    <submittedName>
        <fullName evidence="1">Uncharacterized protein</fullName>
    </submittedName>
</protein>
<gene>
    <name evidence="1" type="ORF">S01H1_62614</name>
</gene>
<organism evidence="1">
    <name type="scientific">marine sediment metagenome</name>
    <dbReference type="NCBI Taxonomy" id="412755"/>
    <lineage>
        <taxon>unclassified sequences</taxon>
        <taxon>metagenomes</taxon>
        <taxon>ecological metagenomes</taxon>
    </lineage>
</organism>
<proteinExistence type="predicted"/>
<sequence>MTVVIDIDKAVAASSDDAGEFDQTPFSPDFDMDLTLTDFNFDYYKERSGYRWDNVTIPVGVTITNAYIDFAFAGTGDAASDPEHELWFEDNINPLTFTTADMNISDRTVTSTQLTLGDHSILGATPGDWWSEIATPPDISSIIQELVDSYDYSG</sequence>
<dbReference type="AlphaFoldDB" id="X0Y2W0"/>
<evidence type="ECO:0000313" key="1">
    <source>
        <dbReference type="EMBL" id="GAG41702.1"/>
    </source>
</evidence>
<comment type="caution">
    <text evidence="1">The sequence shown here is derived from an EMBL/GenBank/DDBJ whole genome shotgun (WGS) entry which is preliminary data.</text>
</comment>
<dbReference type="EMBL" id="BARS01041138">
    <property type="protein sequence ID" value="GAG41702.1"/>
    <property type="molecule type" value="Genomic_DNA"/>
</dbReference>
<name>X0Y2W0_9ZZZZ</name>
<reference evidence="1" key="1">
    <citation type="journal article" date="2014" name="Front. Microbiol.">
        <title>High frequency of phylogenetically diverse reductive dehalogenase-homologous genes in deep subseafloor sedimentary metagenomes.</title>
        <authorList>
            <person name="Kawai M."/>
            <person name="Futagami T."/>
            <person name="Toyoda A."/>
            <person name="Takaki Y."/>
            <person name="Nishi S."/>
            <person name="Hori S."/>
            <person name="Arai W."/>
            <person name="Tsubouchi T."/>
            <person name="Morono Y."/>
            <person name="Uchiyama I."/>
            <person name="Ito T."/>
            <person name="Fujiyama A."/>
            <person name="Inagaki F."/>
            <person name="Takami H."/>
        </authorList>
    </citation>
    <scope>NUCLEOTIDE SEQUENCE</scope>
    <source>
        <strain evidence="1">Expedition CK06-06</strain>
    </source>
</reference>
<accession>X0Y2W0</accession>